<feature type="active site" description="Schiff-base intermediate with substrate" evidence="4">
    <location>
        <position position="165"/>
    </location>
</feature>
<dbReference type="Proteomes" id="UP000460549">
    <property type="component" value="Unassembled WGS sequence"/>
</dbReference>
<dbReference type="GO" id="GO:0008747">
    <property type="term" value="F:N-acetylneuraminate lyase activity"/>
    <property type="evidence" value="ECO:0007669"/>
    <property type="project" value="UniProtKB-EC"/>
</dbReference>
<dbReference type="InterPro" id="IPR013785">
    <property type="entry name" value="Aldolase_TIM"/>
</dbReference>
<dbReference type="PROSITE" id="PS00666">
    <property type="entry name" value="DHDPS_2"/>
    <property type="match status" value="1"/>
</dbReference>
<dbReference type="PANTHER" id="PTHR42849:SF1">
    <property type="entry name" value="N-ACETYLNEURAMINATE LYASE"/>
    <property type="match status" value="1"/>
</dbReference>
<evidence type="ECO:0000256" key="2">
    <source>
        <dbReference type="ARBA" id="ARBA00023270"/>
    </source>
</evidence>
<name>A0A7X2PCD8_9SPIO</name>
<dbReference type="AlphaFoldDB" id="A0A7X2PCD8"/>
<dbReference type="GO" id="GO:0019262">
    <property type="term" value="P:N-acetylneuraminate catabolic process"/>
    <property type="evidence" value="ECO:0007669"/>
    <property type="project" value="TreeGrafter"/>
</dbReference>
<evidence type="ECO:0000256" key="4">
    <source>
        <dbReference type="PIRSR" id="PIRSR001365-1"/>
    </source>
</evidence>
<dbReference type="SMART" id="SM01130">
    <property type="entry name" value="DHDPS"/>
    <property type="match status" value="1"/>
</dbReference>
<evidence type="ECO:0000313" key="7">
    <source>
        <dbReference type="Proteomes" id="UP000460549"/>
    </source>
</evidence>
<dbReference type="InterPro" id="IPR002220">
    <property type="entry name" value="DapA-like"/>
</dbReference>
<organism evidence="6 7">
    <name type="scientific">Bullifex porci</name>
    <dbReference type="NCBI Taxonomy" id="2606638"/>
    <lineage>
        <taxon>Bacteria</taxon>
        <taxon>Pseudomonadati</taxon>
        <taxon>Spirochaetota</taxon>
        <taxon>Spirochaetia</taxon>
        <taxon>Spirochaetales</taxon>
        <taxon>Spirochaetaceae</taxon>
        <taxon>Bullifex</taxon>
    </lineage>
</organism>
<proteinExistence type="inferred from homology"/>
<keyword evidence="7" id="KW-1185">Reference proteome</keyword>
<dbReference type="Gene3D" id="3.20.20.70">
    <property type="entry name" value="Aldolase class I"/>
    <property type="match status" value="1"/>
</dbReference>
<accession>A0A7X2PCD8</accession>
<comment type="similarity">
    <text evidence="3">Belongs to the DapA family.</text>
</comment>
<dbReference type="SUPFAM" id="SSF51569">
    <property type="entry name" value="Aldolase"/>
    <property type="match status" value="1"/>
</dbReference>
<evidence type="ECO:0000313" key="6">
    <source>
        <dbReference type="EMBL" id="MSU05800.1"/>
    </source>
</evidence>
<dbReference type="EMBL" id="VUNN01000004">
    <property type="protein sequence ID" value="MSU05800.1"/>
    <property type="molecule type" value="Genomic_DNA"/>
</dbReference>
<feature type="active site" description="Proton donor/acceptor" evidence="4">
    <location>
        <position position="137"/>
    </location>
</feature>
<evidence type="ECO:0000256" key="1">
    <source>
        <dbReference type="ARBA" id="ARBA00023239"/>
    </source>
</evidence>
<dbReference type="InterPro" id="IPR020625">
    <property type="entry name" value="Schiff_base-form_aldolases_AS"/>
</dbReference>
<keyword evidence="2" id="KW-0704">Schiff base</keyword>
<evidence type="ECO:0000256" key="5">
    <source>
        <dbReference type="PIRSR" id="PIRSR001365-2"/>
    </source>
</evidence>
<reference evidence="6 7" key="1">
    <citation type="submission" date="2019-08" db="EMBL/GenBank/DDBJ databases">
        <title>In-depth cultivation of the pig gut microbiome towards novel bacterial diversity and tailored functional studies.</title>
        <authorList>
            <person name="Wylensek D."/>
            <person name="Hitch T.C.A."/>
            <person name="Clavel T."/>
        </authorList>
    </citation>
    <scope>NUCLEOTIDE SEQUENCE [LARGE SCALE GENOMIC DNA]</scope>
    <source>
        <strain evidence="6 7">NM-380-WT-3C1</strain>
    </source>
</reference>
<evidence type="ECO:0000256" key="3">
    <source>
        <dbReference type="PIRNR" id="PIRNR001365"/>
    </source>
</evidence>
<comment type="caution">
    <text evidence="6">The sequence shown here is derived from an EMBL/GenBank/DDBJ whole genome shotgun (WGS) entry which is preliminary data.</text>
</comment>
<dbReference type="PIRSF" id="PIRSF001365">
    <property type="entry name" value="DHDPS"/>
    <property type="match status" value="1"/>
</dbReference>
<keyword evidence="1 3" id="KW-0456">Lyase</keyword>
<protein>
    <submittedName>
        <fullName evidence="6">N-acetylneuraminate lyase</fullName>
        <ecNumber evidence="6">4.1.3.3</ecNumber>
    </submittedName>
</protein>
<dbReference type="PANTHER" id="PTHR42849">
    <property type="entry name" value="N-ACETYLNEURAMINATE LYASE"/>
    <property type="match status" value="1"/>
</dbReference>
<sequence length="296" mass="32951">MNNKKLEGIFTALLTPFDENGNILFDSLQRHVDFLINQGVDGFYVNGSTGESFLMTPEERKKVLEAVIEANNGRAAIINHCGNIGTDLSIDLIKHCANLPIDGVSSVPPFYYGFSKDELVAYYNDLANASDKPFIVYNMPKFSGVIITPAIMKELRKNKNIVGLKFTHNDFYALQQIRASDPDLIIYNGFDEMAICGFSLGCNGAIGSTYNVIAPLIIKLRNLCSENDYVSARKVQTKINEYINGMVMNGKHFAITKYMISKLEGINYGIVRRPFSQISDVEKKVADNMIASLTEN</sequence>
<dbReference type="PRINTS" id="PR00146">
    <property type="entry name" value="DHPICSNTHASE"/>
</dbReference>
<dbReference type="EC" id="4.1.3.3" evidence="6"/>
<gene>
    <name evidence="6" type="ORF">FYJ80_03275</name>
</gene>
<dbReference type="RefSeq" id="WP_154424702.1">
    <property type="nucleotide sequence ID" value="NZ_VUNN01000004.1"/>
</dbReference>
<feature type="binding site" evidence="5">
    <location>
        <position position="49"/>
    </location>
    <ligand>
        <name>pyruvate</name>
        <dbReference type="ChEBI" id="CHEBI:15361"/>
    </ligand>
</feature>
<dbReference type="GO" id="GO:0005829">
    <property type="term" value="C:cytosol"/>
    <property type="evidence" value="ECO:0007669"/>
    <property type="project" value="TreeGrafter"/>
</dbReference>
<dbReference type="NCBIfam" id="NF003164">
    <property type="entry name" value="PRK04147.1"/>
    <property type="match status" value="1"/>
</dbReference>
<dbReference type="Pfam" id="PF00701">
    <property type="entry name" value="DHDPS"/>
    <property type="match status" value="1"/>
</dbReference>
<feature type="binding site" evidence="5">
    <location>
        <position position="206"/>
    </location>
    <ligand>
        <name>pyruvate</name>
        <dbReference type="ChEBI" id="CHEBI:15361"/>
    </ligand>
</feature>